<dbReference type="InterPro" id="IPR011333">
    <property type="entry name" value="SKP1/BTB/POZ_sf"/>
</dbReference>
<evidence type="ECO:0000313" key="9">
    <source>
        <dbReference type="Proteomes" id="UP000261600"/>
    </source>
</evidence>
<dbReference type="Gene3D" id="1.25.40.420">
    <property type="match status" value="1"/>
</dbReference>
<dbReference type="SMART" id="SM00875">
    <property type="entry name" value="BACK"/>
    <property type="match status" value="1"/>
</dbReference>
<reference evidence="8" key="2">
    <citation type="submission" date="2025-09" db="UniProtKB">
        <authorList>
            <consortium name="Ensembl"/>
        </authorList>
    </citation>
    <scope>IDENTIFICATION</scope>
</reference>
<dbReference type="InterPro" id="IPR015915">
    <property type="entry name" value="Kelch-typ_b-propeller"/>
</dbReference>
<name>A0A3Q3JWP5_MONAL</name>
<keyword evidence="2" id="KW-0880">Kelch repeat</keyword>
<dbReference type="InterPro" id="IPR017096">
    <property type="entry name" value="BTB-kelch_protein"/>
</dbReference>
<evidence type="ECO:0000256" key="6">
    <source>
        <dbReference type="SAM" id="Phobius"/>
    </source>
</evidence>
<keyword evidence="9" id="KW-1185">Reference proteome</keyword>
<dbReference type="SMART" id="SM00612">
    <property type="entry name" value="Kelch"/>
    <property type="match status" value="4"/>
</dbReference>
<feature type="domain" description="BTB" evidence="7">
    <location>
        <begin position="63"/>
        <end position="130"/>
    </location>
</feature>
<dbReference type="Ensembl" id="ENSMALT00000020056.1">
    <property type="protein sequence ID" value="ENSMALP00000019667.1"/>
    <property type="gene ID" value="ENSMALG00000013698.1"/>
</dbReference>
<keyword evidence="6" id="KW-1133">Transmembrane helix</keyword>
<dbReference type="PANTHER" id="PTHR24412:SF451">
    <property type="entry name" value="KELCH-LIKE PROTEIN 20"/>
    <property type="match status" value="1"/>
</dbReference>
<dbReference type="GO" id="GO:0043161">
    <property type="term" value="P:proteasome-mediated ubiquitin-dependent protein catabolic process"/>
    <property type="evidence" value="ECO:0007669"/>
    <property type="project" value="TreeGrafter"/>
</dbReference>
<feature type="transmembrane region" description="Helical" evidence="6">
    <location>
        <begin position="375"/>
        <end position="393"/>
    </location>
</feature>
<protein>
    <recommendedName>
        <fullName evidence="5">Kelch-like protein 20</fullName>
    </recommendedName>
</protein>
<dbReference type="GO" id="GO:0019964">
    <property type="term" value="F:type II interferon binding"/>
    <property type="evidence" value="ECO:0007669"/>
    <property type="project" value="TreeGrafter"/>
</dbReference>
<dbReference type="PROSITE" id="PS50097">
    <property type="entry name" value="BTB"/>
    <property type="match status" value="1"/>
</dbReference>
<dbReference type="SMART" id="SM00225">
    <property type="entry name" value="BTB"/>
    <property type="match status" value="1"/>
</dbReference>
<keyword evidence="6" id="KW-0472">Membrane</keyword>
<evidence type="ECO:0000256" key="2">
    <source>
        <dbReference type="ARBA" id="ARBA00022441"/>
    </source>
</evidence>
<dbReference type="InterPro" id="IPR006652">
    <property type="entry name" value="Kelch_1"/>
</dbReference>
<dbReference type="GO" id="GO:0005829">
    <property type="term" value="C:cytosol"/>
    <property type="evidence" value="ECO:0007669"/>
    <property type="project" value="GOC"/>
</dbReference>
<dbReference type="Proteomes" id="UP000261600">
    <property type="component" value="Unplaced"/>
</dbReference>
<sequence length="593" mass="67055">MRLLTDQMDDATGMDITSRCTLGDPNKLPEGVPQPARMPYISDKHPRQTLEVINLLRKHRELCDVVLVVGAKKIYAHRVILSACSPYFRAMFTGELAESRQTEVVIRDIDERAMELLIDFAYTSQVTVEEGNVQTLLPAACLLQLAEIQEACCEFLKRQLDPSNCLGIRAFADTHSCRELLRIADKFTQHNFQEVMESEEFMLLPANQLIDIISSDELNVRSEEQVFNAVIAWVKYSIQERRPQLPQVLQHVRLPLLSPKFLVGTVGSDPLIKSDEECRDLVDEAKNYLLLPQERPLMQVGGWCSGDAISSVERYDPQTNEWRMVASMSKRRCGVGVSVLDDLLYAVGGHDGSSYLNSVERCGMIIQAFYWKYKFFLLCCSMFILSTSLHSLLLTIRKVQLFEFFSLFFFFLFFFFSCLDMMKTNQWSSDVAPTSTCRTSVGVAVLGGYLYAVGGQDGVSLERYNPQENRWHTVSPMGTRRKHLGCAVYQDMIYSVGGRDDTTELSSAERYNPRTNQWSPVVAMTSRRSGVGLAVVNGQLMAVGGFDGTTYLKTIEVYDPDANTWRLYGGMNYRRLGGGVGVIKMTHCESHIW</sequence>
<dbReference type="SUPFAM" id="SSF50965">
    <property type="entry name" value="Galactose oxidase, central domain"/>
    <property type="match status" value="1"/>
</dbReference>
<dbReference type="CDD" id="cd18249">
    <property type="entry name" value="BTB_POZ_KLHL20_KLEIP"/>
    <property type="match status" value="1"/>
</dbReference>
<evidence type="ECO:0000256" key="1">
    <source>
        <dbReference type="ARBA" id="ARBA00004906"/>
    </source>
</evidence>
<dbReference type="InterPro" id="IPR011705">
    <property type="entry name" value="BACK"/>
</dbReference>
<keyword evidence="4" id="KW-0833">Ubl conjugation pathway</keyword>
<proteinExistence type="predicted"/>
<dbReference type="FunFam" id="3.30.710.10:FF:000001">
    <property type="entry name" value="Kelch-like family member 20"/>
    <property type="match status" value="1"/>
</dbReference>
<evidence type="ECO:0000256" key="3">
    <source>
        <dbReference type="ARBA" id="ARBA00022737"/>
    </source>
</evidence>
<dbReference type="Gene3D" id="2.120.10.80">
    <property type="entry name" value="Kelch-type beta propeller"/>
    <property type="match status" value="1"/>
</dbReference>
<dbReference type="SUPFAM" id="SSF54695">
    <property type="entry name" value="POZ domain"/>
    <property type="match status" value="1"/>
</dbReference>
<dbReference type="FunFam" id="1.25.40.420:FF:000001">
    <property type="entry name" value="Kelch-like family member 12"/>
    <property type="match status" value="1"/>
</dbReference>
<dbReference type="Pfam" id="PF01344">
    <property type="entry name" value="Kelch_1"/>
    <property type="match status" value="5"/>
</dbReference>
<dbReference type="GO" id="GO:0005802">
    <property type="term" value="C:trans-Golgi network"/>
    <property type="evidence" value="ECO:0007669"/>
    <property type="project" value="TreeGrafter"/>
</dbReference>
<dbReference type="Pfam" id="PF07707">
    <property type="entry name" value="BACK"/>
    <property type="match status" value="1"/>
</dbReference>
<accession>A0A3Q3JWP5</accession>
<feature type="transmembrane region" description="Helical" evidence="6">
    <location>
        <begin position="399"/>
        <end position="419"/>
    </location>
</feature>
<evidence type="ECO:0000313" key="8">
    <source>
        <dbReference type="Ensembl" id="ENSMALP00000019667.1"/>
    </source>
</evidence>
<dbReference type="PIRSF" id="PIRSF037037">
    <property type="entry name" value="Kelch-like_protein_gigaxonin"/>
    <property type="match status" value="1"/>
</dbReference>
<dbReference type="Pfam" id="PF00651">
    <property type="entry name" value="BTB"/>
    <property type="match status" value="1"/>
</dbReference>
<dbReference type="GO" id="GO:1990390">
    <property type="term" value="P:protein K33-linked ubiquitination"/>
    <property type="evidence" value="ECO:0007669"/>
    <property type="project" value="TreeGrafter"/>
</dbReference>
<evidence type="ECO:0000256" key="4">
    <source>
        <dbReference type="ARBA" id="ARBA00022786"/>
    </source>
</evidence>
<dbReference type="AlphaFoldDB" id="A0A3Q3JWP5"/>
<evidence type="ECO:0000256" key="5">
    <source>
        <dbReference type="ARBA" id="ARBA00040631"/>
    </source>
</evidence>
<reference evidence="8" key="1">
    <citation type="submission" date="2025-08" db="UniProtKB">
        <authorList>
            <consortium name="Ensembl"/>
        </authorList>
    </citation>
    <scope>IDENTIFICATION</scope>
</reference>
<organism evidence="8 9">
    <name type="scientific">Monopterus albus</name>
    <name type="common">Swamp eel</name>
    <dbReference type="NCBI Taxonomy" id="43700"/>
    <lineage>
        <taxon>Eukaryota</taxon>
        <taxon>Metazoa</taxon>
        <taxon>Chordata</taxon>
        <taxon>Craniata</taxon>
        <taxon>Vertebrata</taxon>
        <taxon>Euteleostomi</taxon>
        <taxon>Actinopterygii</taxon>
        <taxon>Neopterygii</taxon>
        <taxon>Teleostei</taxon>
        <taxon>Neoteleostei</taxon>
        <taxon>Acanthomorphata</taxon>
        <taxon>Anabantaria</taxon>
        <taxon>Synbranchiformes</taxon>
        <taxon>Synbranchidae</taxon>
        <taxon>Monopterus</taxon>
    </lineage>
</organism>
<dbReference type="Gene3D" id="3.30.710.10">
    <property type="entry name" value="Potassium Channel Kv1.1, Chain A"/>
    <property type="match status" value="1"/>
</dbReference>
<dbReference type="InterPro" id="IPR000210">
    <property type="entry name" value="BTB/POZ_dom"/>
</dbReference>
<keyword evidence="6" id="KW-0812">Transmembrane</keyword>
<dbReference type="GO" id="GO:0006895">
    <property type="term" value="P:Golgi to endosome transport"/>
    <property type="evidence" value="ECO:0007669"/>
    <property type="project" value="TreeGrafter"/>
</dbReference>
<dbReference type="CDD" id="cd18459">
    <property type="entry name" value="BACK_KLHL20"/>
    <property type="match status" value="1"/>
</dbReference>
<comment type="pathway">
    <text evidence="1">Protein modification; protein ubiquitination.</text>
</comment>
<keyword evidence="3" id="KW-0677">Repeat</keyword>
<evidence type="ECO:0000259" key="7">
    <source>
        <dbReference type="PROSITE" id="PS50097"/>
    </source>
</evidence>
<dbReference type="InterPro" id="IPR011043">
    <property type="entry name" value="Gal_Oxase/kelch_b-propeller"/>
</dbReference>
<dbReference type="GO" id="GO:0016605">
    <property type="term" value="C:PML body"/>
    <property type="evidence" value="ECO:0007669"/>
    <property type="project" value="TreeGrafter"/>
</dbReference>
<dbReference type="PANTHER" id="PTHR24412">
    <property type="entry name" value="KELCH PROTEIN"/>
    <property type="match status" value="1"/>
</dbReference>